<evidence type="ECO:0000256" key="1">
    <source>
        <dbReference type="ARBA" id="ARBA00038216"/>
    </source>
</evidence>
<feature type="region of interest" description="Disordered" evidence="2">
    <location>
        <begin position="159"/>
        <end position="196"/>
    </location>
</feature>
<comment type="similarity">
    <text evidence="1">Belongs to the CRP1/MDG1 family.</text>
</comment>
<feature type="compositionally biased region" description="Basic and acidic residues" evidence="2">
    <location>
        <begin position="395"/>
        <end position="407"/>
    </location>
</feature>
<comment type="caution">
    <text evidence="4">The sequence shown here is derived from an EMBL/GenBank/DDBJ whole genome shotgun (WGS) entry which is preliminary data.</text>
</comment>
<accession>A0AA40BFI0</accession>
<feature type="compositionally biased region" description="Basic and acidic residues" evidence="2">
    <location>
        <begin position="233"/>
        <end position="250"/>
    </location>
</feature>
<feature type="non-terminal residue" evidence="4">
    <location>
        <position position="505"/>
    </location>
</feature>
<dbReference type="GO" id="GO:0005737">
    <property type="term" value="C:cytoplasm"/>
    <property type="evidence" value="ECO:0007669"/>
    <property type="project" value="TreeGrafter"/>
</dbReference>
<evidence type="ECO:0000259" key="3">
    <source>
        <dbReference type="Pfam" id="PF16561"/>
    </source>
</evidence>
<feature type="region of interest" description="Disordered" evidence="2">
    <location>
        <begin position="232"/>
        <end position="298"/>
    </location>
</feature>
<feature type="compositionally biased region" description="Basic and acidic residues" evidence="2">
    <location>
        <begin position="173"/>
        <end position="185"/>
    </location>
</feature>
<dbReference type="RefSeq" id="XP_060302180.1">
    <property type="nucleotide sequence ID" value="XM_060436623.1"/>
</dbReference>
<evidence type="ECO:0000313" key="4">
    <source>
        <dbReference type="EMBL" id="KAK0733303.1"/>
    </source>
</evidence>
<protein>
    <recommendedName>
        <fullName evidence="3">AMP-activated protein kinase glycogen-binding domain-containing protein</fullName>
    </recommendedName>
</protein>
<dbReference type="CDD" id="cd02859">
    <property type="entry name" value="E_set_AMPKbeta_like_N"/>
    <property type="match status" value="1"/>
</dbReference>
<evidence type="ECO:0000256" key="2">
    <source>
        <dbReference type="SAM" id="MobiDB-lite"/>
    </source>
</evidence>
<dbReference type="EMBL" id="JAUIRO010000001">
    <property type="protein sequence ID" value="KAK0733303.1"/>
    <property type="molecule type" value="Genomic_DNA"/>
</dbReference>
<dbReference type="AlphaFoldDB" id="A0AA40BFI0"/>
<dbReference type="SUPFAM" id="SSF81296">
    <property type="entry name" value="E set domains"/>
    <property type="match status" value="1"/>
</dbReference>
<dbReference type="PANTHER" id="PTHR10343">
    <property type="entry name" value="5'-AMP-ACTIVATED PROTEIN KINASE , BETA SUBUNIT"/>
    <property type="match status" value="1"/>
</dbReference>
<sequence length="505" mass="52433">PHPAEEVYVTGTFDGWSKSEQLVKVRDGFEKKVTLSDSSQKIYYKFVVDHEWITDHEAPREKDHEGNENNFLLPSQIMATKQEAGPGAAAISSAAPESTTAQLAGAIPLEETKDNLTAPGGYPETPAADANKEFKISPLPATEGALNPIKLEPGQEKIPEGIAAGNTNSNVTLDKESYEKSDRIPGLDTELPPISNTMIPESSLPILGGDVVAFSSAAPNSTTAALAGAVPLEEPKVPEIVKESQEKAQVDPEASGISEEVKEKAAVEDELLQKVSEAPSTSEGTSGKGTEKSETDKTIAETVATAAATAGAAVLGAALAAKQTATDTATDVAASLPGLQESVKQALPVSIQDAIGATKKETAPETISSEVPAEVKESIEKSGESPEAAASTAAVEEKKEVEAELLKQVEVAPVTSESSTQPAEAPKEEPVQVDAVKPTTNGAGTTTTKTSETTPQPAVSAPAEGVAASSSKPTDVAASSEKKKKNRLSAIFSKLRHKVSSKDKA</sequence>
<dbReference type="InterPro" id="IPR032640">
    <property type="entry name" value="AMPK1_CBM"/>
</dbReference>
<evidence type="ECO:0000313" key="5">
    <source>
        <dbReference type="Proteomes" id="UP001172101"/>
    </source>
</evidence>
<dbReference type="InterPro" id="IPR013783">
    <property type="entry name" value="Ig-like_fold"/>
</dbReference>
<dbReference type="GeneID" id="85319893"/>
<feature type="compositionally biased region" description="Low complexity" evidence="2">
    <location>
        <begin position="439"/>
        <end position="454"/>
    </location>
</feature>
<dbReference type="GO" id="GO:0031588">
    <property type="term" value="C:nucleotide-activated protein kinase complex"/>
    <property type="evidence" value="ECO:0007669"/>
    <property type="project" value="TreeGrafter"/>
</dbReference>
<name>A0AA40BFI0_9PEZI</name>
<organism evidence="4 5">
    <name type="scientific">Lasiosphaeria miniovina</name>
    <dbReference type="NCBI Taxonomy" id="1954250"/>
    <lineage>
        <taxon>Eukaryota</taxon>
        <taxon>Fungi</taxon>
        <taxon>Dikarya</taxon>
        <taxon>Ascomycota</taxon>
        <taxon>Pezizomycotina</taxon>
        <taxon>Sordariomycetes</taxon>
        <taxon>Sordariomycetidae</taxon>
        <taxon>Sordariales</taxon>
        <taxon>Lasiosphaeriaceae</taxon>
        <taxon>Lasiosphaeria</taxon>
    </lineage>
</organism>
<dbReference type="GO" id="GO:0005634">
    <property type="term" value="C:nucleus"/>
    <property type="evidence" value="ECO:0007669"/>
    <property type="project" value="TreeGrafter"/>
</dbReference>
<gene>
    <name evidence="4" type="ORF">B0T26DRAFT_634364</name>
</gene>
<dbReference type="Gene3D" id="2.60.40.10">
    <property type="entry name" value="Immunoglobulins"/>
    <property type="match status" value="1"/>
</dbReference>
<proteinExistence type="inferred from homology"/>
<feature type="domain" description="AMP-activated protein kinase glycogen-binding" evidence="3">
    <location>
        <begin position="2"/>
        <end position="72"/>
    </location>
</feature>
<dbReference type="GO" id="GO:0019901">
    <property type="term" value="F:protein kinase binding"/>
    <property type="evidence" value="ECO:0007669"/>
    <property type="project" value="TreeGrafter"/>
</dbReference>
<keyword evidence="5" id="KW-1185">Reference proteome</keyword>
<feature type="compositionally biased region" description="Basic and acidic residues" evidence="2">
    <location>
        <begin position="373"/>
        <end position="384"/>
    </location>
</feature>
<feature type="region of interest" description="Disordered" evidence="2">
    <location>
        <begin position="356"/>
        <end position="505"/>
    </location>
</feature>
<feature type="compositionally biased region" description="Basic and acidic residues" evidence="2">
    <location>
        <begin position="289"/>
        <end position="298"/>
    </location>
</feature>
<dbReference type="Proteomes" id="UP001172101">
    <property type="component" value="Unassembled WGS sequence"/>
</dbReference>
<dbReference type="PANTHER" id="PTHR10343:SF81">
    <property type="entry name" value="CRUCIFORM DNA-RECOGNIZING PROTEIN 1-RELATED"/>
    <property type="match status" value="1"/>
</dbReference>
<reference evidence="4" key="1">
    <citation type="submission" date="2023-06" db="EMBL/GenBank/DDBJ databases">
        <title>Genome-scale phylogeny and comparative genomics of the fungal order Sordariales.</title>
        <authorList>
            <consortium name="Lawrence Berkeley National Laboratory"/>
            <person name="Hensen N."/>
            <person name="Bonometti L."/>
            <person name="Westerberg I."/>
            <person name="Brannstrom I.O."/>
            <person name="Guillou S."/>
            <person name="Cros-Aarteil S."/>
            <person name="Calhoun S."/>
            <person name="Haridas S."/>
            <person name="Kuo A."/>
            <person name="Mondo S."/>
            <person name="Pangilinan J."/>
            <person name="Riley R."/>
            <person name="LaButti K."/>
            <person name="Andreopoulos B."/>
            <person name="Lipzen A."/>
            <person name="Chen C."/>
            <person name="Yanf M."/>
            <person name="Daum C."/>
            <person name="Ng V."/>
            <person name="Clum A."/>
            <person name="Steindorff A."/>
            <person name="Ohm R."/>
            <person name="Martin F."/>
            <person name="Silar P."/>
            <person name="Natvig D."/>
            <person name="Lalanne C."/>
            <person name="Gautier V."/>
            <person name="Ament-velasquez S.L."/>
            <person name="Kruys A."/>
            <person name="Hutchinson M.I."/>
            <person name="Powell A.J."/>
            <person name="Barry K."/>
            <person name="Miller A.N."/>
            <person name="Grigoriev I.V."/>
            <person name="Debuchy R."/>
            <person name="Gladieux P."/>
            <person name="Thoren M.H."/>
            <person name="Johannesson H."/>
        </authorList>
    </citation>
    <scope>NUCLEOTIDE SEQUENCE</scope>
    <source>
        <strain evidence="4">SMH2392-1A</strain>
    </source>
</reference>
<dbReference type="Pfam" id="PF16561">
    <property type="entry name" value="AMPK1_CBM"/>
    <property type="match status" value="1"/>
</dbReference>
<dbReference type="InterPro" id="IPR014756">
    <property type="entry name" value="Ig_E-set"/>
</dbReference>
<dbReference type="InterPro" id="IPR050827">
    <property type="entry name" value="CRP1_MDG1_kinase"/>
</dbReference>
<dbReference type="GO" id="GO:0007165">
    <property type="term" value="P:signal transduction"/>
    <property type="evidence" value="ECO:0007669"/>
    <property type="project" value="TreeGrafter"/>
</dbReference>